<feature type="region of interest" description="Disordered" evidence="1">
    <location>
        <begin position="17"/>
        <end position="59"/>
    </location>
</feature>
<dbReference type="EMBL" id="JAPFRF010000022">
    <property type="protein sequence ID" value="KAJ7305212.1"/>
    <property type="molecule type" value="Genomic_DNA"/>
</dbReference>
<protein>
    <submittedName>
        <fullName evidence="2">Uncharacterized protein</fullName>
    </submittedName>
</protein>
<sequence length="95" mass="10519">MRFLPALPGPVWCTHARRAPGSSSAALTARETAGKKRRRRRRQCLKPVSPGPSEKRRIALVSSRRGVKLESLGMTLATSYMREVEPALAPRREGP</sequence>
<accession>A0A9Q0X7H8</accession>
<reference evidence="2" key="1">
    <citation type="journal article" date="2023" name="DNA Res.">
        <title>Chromosome-level genome assembly of Phrynocephalus forsythii using third-generation DNA sequencing and Hi-C analysis.</title>
        <authorList>
            <person name="Qi Y."/>
            <person name="Zhao W."/>
            <person name="Zhao Y."/>
            <person name="Niu C."/>
            <person name="Cao S."/>
            <person name="Zhang Y."/>
        </authorList>
    </citation>
    <scope>NUCLEOTIDE SEQUENCE</scope>
    <source>
        <tissue evidence="2">Muscle</tissue>
    </source>
</reference>
<comment type="caution">
    <text evidence="2">The sequence shown here is derived from an EMBL/GenBank/DDBJ whole genome shotgun (WGS) entry which is preliminary data.</text>
</comment>
<proteinExistence type="predicted"/>
<organism evidence="2 3">
    <name type="scientific">Phrynocephalus forsythii</name>
    <dbReference type="NCBI Taxonomy" id="171643"/>
    <lineage>
        <taxon>Eukaryota</taxon>
        <taxon>Metazoa</taxon>
        <taxon>Chordata</taxon>
        <taxon>Craniata</taxon>
        <taxon>Vertebrata</taxon>
        <taxon>Euteleostomi</taxon>
        <taxon>Lepidosauria</taxon>
        <taxon>Squamata</taxon>
        <taxon>Bifurcata</taxon>
        <taxon>Unidentata</taxon>
        <taxon>Episquamata</taxon>
        <taxon>Toxicofera</taxon>
        <taxon>Iguania</taxon>
        <taxon>Acrodonta</taxon>
        <taxon>Agamidae</taxon>
        <taxon>Agaminae</taxon>
        <taxon>Phrynocephalus</taxon>
    </lineage>
</organism>
<evidence type="ECO:0000256" key="1">
    <source>
        <dbReference type="SAM" id="MobiDB-lite"/>
    </source>
</evidence>
<evidence type="ECO:0000313" key="3">
    <source>
        <dbReference type="Proteomes" id="UP001142489"/>
    </source>
</evidence>
<name>A0A9Q0X7H8_9SAUR</name>
<feature type="compositionally biased region" description="Basic residues" evidence="1">
    <location>
        <begin position="35"/>
        <end position="44"/>
    </location>
</feature>
<dbReference type="AlphaFoldDB" id="A0A9Q0X7H8"/>
<evidence type="ECO:0000313" key="2">
    <source>
        <dbReference type="EMBL" id="KAJ7305212.1"/>
    </source>
</evidence>
<dbReference type="Proteomes" id="UP001142489">
    <property type="component" value="Unassembled WGS sequence"/>
</dbReference>
<keyword evidence="3" id="KW-1185">Reference proteome</keyword>
<gene>
    <name evidence="2" type="ORF">JRQ81_011122</name>
</gene>